<evidence type="ECO:0000313" key="4">
    <source>
        <dbReference type="EMBL" id="USJ21633.1"/>
    </source>
</evidence>
<gene>
    <name evidence="4" type="ORF">LMK00_12065</name>
</gene>
<dbReference type="Pfam" id="PF01076">
    <property type="entry name" value="Mob_Pre"/>
    <property type="match status" value="1"/>
</dbReference>
<name>A0A9Q8Y3Y7_9LACT</name>
<keyword evidence="2" id="KW-0175">Coiled coil</keyword>
<evidence type="ECO:0000313" key="5">
    <source>
        <dbReference type="Proteomes" id="UP001056730"/>
    </source>
</evidence>
<dbReference type="Gene3D" id="3.30.930.30">
    <property type="match status" value="1"/>
</dbReference>
<dbReference type="EMBL" id="CP086400">
    <property type="protein sequence ID" value="USJ21633.1"/>
    <property type="molecule type" value="Genomic_DNA"/>
</dbReference>
<evidence type="ECO:0000256" key="3">
    <source>
        <dbReference type="SAM" id="MobiDB-lite"/>
    </source>
</evidence>
<organism evidence="4 5">
    <name type="scientific">Lactococcus formosensis</name>
    <dbReference type="NCBI Taxonomy" id="1281486"/>
    <lineage>
        <taxon>Bacteria</taxon>
        <taxon>Bacillati</taxon>
        <taxon>Bacillota</taxon>
        <taxon>Bacilli</taxon>
        <taxon>Lactobacillales</taxon>
        <taxon>Streptococcaceae</taxon>
        <taxon>Lactococcus</taxon>
    </lineage>
</organism>
<feature type="compositionally biased region" description="Basic and acidic residues" evidence="3">
    <location>
        <begin position="496"/>
        <end position="515"/>
    </location>
</feature>
<proteinExistence type="inferred from homology"/>
<dbReference type="CDD" id="cd17242">
    <property type="entry name" value="MobM_relaxase"/>
    <property type="match status" value="1"/>
</dbReference>
<dbReference type="GO" id="GO:0003677">
    <property type="term" value="F:DNA binding"/>
    <property type="evidence" value="ECO:0007669"/>
    <property type="project" value="InterPro"/>
</dbReference>
<dbReference type="NCBIfam" id="NF041497">
    <property type="entry name" value="MobV"/>
    <property type="match status" value="1"/>
</dbReference>
<evidence type="ECO:0000256" key="1">
    <source>
        <dbReference type="ARBA" id="ARBA00010657"/>
    </source>
</evidence>
<feature type="coiled-coil region" evidence="2">
    <location>
        <begin position="312"/>
        <end position="384"/>
    </location>
</feature>
<dbReference type="Proteomes" id="UP001056730">
    <property type="component" value="Plasmid p4"/>
</dbReference>
<sequence length="522" mass="60968">MAYMVARTEKRKIGSLGGYQNHVDRKTENHSNKDIDDSKTHLNYDLIGHERSKSFHEEFMDYINENRVGSRTVRKDAVIMQDWLISSSQEFFDTLNENETKRYFETAVEFFAEKFGRENIRFATVHMDEKTPHMHMGIVPLKDGKLTAKTIFDRNCLRMIQNELPQAFQKAGFDIQRGEPKSEKVHLHPEEYKATMRAAQQKSKEIIEQAEKTAKTSYEELQEQSYTLWEESWDYTAEKFPDFELSGDMKPIKGEVENIVIQSFFDDFSQVERDTPRAFHFTPRDVGVFLKEKFKQVHEYISLQAHKMAFKVSGLLKEVNDLEEVRDILNEDISQYNAILENKKQELEEIGDEKTVANAKMKAIQELSDSIDELRGHVKDDESDIKIKQGVFSSEPTVTMPYSKYEKLKIANWNNGFEDSLKNFREEINETLGKYRLYAHKAEQETERYKSKYDKANSDYVNMLGQKNKKEQVVTALREVAGFLPDGEWDKAINKREMQKAQEREMPSFDFDNDRGMGGPSL</sequence>
<dbReference type="GO" id="GO:0006310">
    <property type="term" value="P:DNA recombination"/>
    <property type="evidence" value="ECO:0007669"/>
    <property type="project" value="InterPro"/>
</dbReference>
<evidence type="ECO:0000256" key="2">
    <source>
        <dbReference type="SAM" id="Coils"/>
    </source>
</evidence>
<dbReference type="KEGG" id="lfo:LMK00_12065"/>
<dbReference type="AlphaFoldDB" id="A0A9Q8Y3Y7"/>
<comment type="similarity">
    <text evidence="1">Belongs to the plasmid mobilization pre family.</text>
</comment>
<dbReference type="InterPro" id="IPR001668">
    <property type="entry name" value="Mob_Pre"/>
</dbReference>
<feature type="region of interest" description="Disordered" evidence="3">
    <location>
        <begin position="496"/>
        <end position="522"/>
    </location>
</feature>
<keyword evidence="4" id="KW-0614">Plasmid</keyword>
<reference evidence="4" key="1">
    <citation type="journal article" date="2022" name="Front. Microbiol.">
        <title>Feed Insects as a Reservoir of Granadaene-Producing Lactococci.</title>
        <authorList>
            <person name="Neuzil-Bunesova V."/>
            <person name="Ramirez Garcia A."/>
            <person name="Modrackova N."/>
            <person name="Makovska M."/>
            <person name="Sabolova M."/>
            <person name="Sproer C."/>
            <person name="Bunk B."/>
            <person name="Blom J."/>
            <person name="Schwab C."/>
        </authorList>
    </citation>
    <scope>NUCLEOTIDE SEQUENCE</scope>
    <source>
        <strain evidence="4">I4/6O</strain>
    </source>
</reference>
<geneLocation type="plasmid" evidence="4 5">
    <name>p4</name>
</geneLocation>
<dbReference type="RefSeq" id="WP_252175997.1">
    <property type="nucleotide sequence ID" value="NZ_CP086400.1"/>
</dbReference>
<protein>
    <submittedName>
        <fullName evidence="4">Plasmid recombination protein</fullName>
    </submittedName>
</protein>
<accession>A0A9Q8Y3Y7</accession>